<dbReference type="EMBL" id="JARFPL010000057">
    <property type="protein sequence ID" value="MDF0594254.1"/>
    <property type="molecule type" value="Genomic_DNA"/>
</dbReference>
<evidence type="ECO:0008006" key="3">
    <source>
        <dbReference type="Google" id="ProtNLM"/>
    </source>
</evidence>
<organism evidence="1 2">
    <name type="scientific">Candidatus Methanocrinis alkalitolerans</name>
    <dbReference type="NCBI Taxonomy" id="3033395"/>
    <lineage>
        <taxon>Archaea</taxon>
        <taxon>Methanobacteriati</taxon>
        <taxon>Methanobacteriota</taxon>
        <taxon>Stenosarchaea group</taxon>
        <taxon>Methanomicrobia</taxon>
        <taxon>Methanotrichales</taxon>
        <taxon>Methanotrichaceae</taxon>
        <taxon>Methanocrinis</taxon>
    </lineage>
</organism>
<name>A0ABT5XHQ7_9EURY</name>
<accession>A0ABT5XHQ7</accession>
<dbReference type="RefSeq" id="WP_316969948.1">
    <property type="nucleotide sequence ID" value="NZ_JARFPL010000057.1"/>
</dbReference>
<gene>
    <name evidence="1" type="ORF">P0O24_11760</name>
</gene>
<proteinExistence type="predicted"/>
<dbReference type="Proteomes" id="UP001215956">
    <property type="component" value="Unassembled WGS sequence"/>
</dbReference>
<protein>
    <recommendedName>
        <fullName evidence="3">ArsR family transcriptional regulator</fullName>
    </recommendedName>
</protein>
<evidence type="ECO:0000313" key="2">
    <source>
        <dbReference type="Proteomes" id="UP001215956"/>
    </source>
</evidence>
<sequence>MLMVVGNLAASGTDVAGRKTCDVSKAMSKLYKNSPKNIARILYDDRTGLGFGDLQTGTGLDRNKLNHELISMRNLDLVKLVDGRYFLTWYGALLLENADICERSLSEMGEDKLFEPADSDSVD</sequence>
<evidence type="ECO:0000313" key="1">
    <source>
        <dbReference type="EMBL" id="MDF0594254.1"/>
    </source>
</evidence>
<reference evidence="1 2" key="1">
    <citation type="submission" date="2023-03" db="EMBL/GenBank/DDBJ databases">
        <title>Whole genome sequencing of Methanotrichaceae archaeon M04Ac.</title>
        <authorList>
            <person name="Khomyakova M.A."/>
            <person name="Merkel A.Y."/>
            <person name="Slobodkin A.I."/>
        </authorList>
    </citation>
    <scope>NUCLEOTIDE SEQUENCE [LARGE SCALE GENOMIC DNA]</scope>
    <source>
        <strain evidence="1 2">M04Ac</strain>
    </source>
</reference>
<comment type="caution">
    <text evidence="1">The sequence shown here is derived from an EMBL/GenBank/DDBJ whole genome shotgun (WGS) entry which is preliminary data.</text>
</comment>
<keyword evidence="2" id="KW-1185">Reference proteome</keyword>